<dbReference type="RefSeq" id="WP_237486270.1">
    <property type="nucleotide sequence ID" value="NZ_CAKLCM010000003.1"/>
</dbReference>
<proteinExistence type="predicted"/>
<sequence length="164" mass="18709">MMDRKLFKTLLLPSLILIVTGCAKERYFNGAGFQVASVQQQQTIDIVVKERKVATQQVKALVEKFEQQSERQESQHYRYQVNYRSQVGKAVAQYALSDIDSYRVQYQRNTDMIADVQLVVDSQTLLSTECQPAQIGVRNAQSHCYVDAARFEHTANKARLMGAE</sequence>
<dbReference type="EMBL" id="CAKLCM010000003">
    <property type="protein sequence ID" value="CAH0529690.1"/>
    <property type="molecule type" value="Genomic_DNA"/>
</dbReference>
<evidence type="ECO:0000313" key="2">
    <source>
        <dbReference type="Proteomes" id="UP000838160"/>
    </source>
</evidence>
<dbReference type="Proteomes" id="UP000838160">
    <property type="component" value="Unassembled WGS sequence"/>
</dbReference>
<reference evidence="1" key="1">
    <citation type="submission" date="2021-12" db="EMBL/GenBank/DDBJ databases">
        <authorList>
            <person name="Rodrigo-Torres L."/>
            <person name="Arahal R. D."/>
            <person name="Lucena T."/>
        </authorList>
    </citation>
    <scope>NUCLEOTIDE SEQUENCE</scope>
    <source>
        <strain evidence="1">CECT 8226</strain>
    </source>
</reference>
<dbReference type="PROSITE" id="PS51257">
    <property type="entry name" value="PROKAR_LIPOPROTEIN"/>
    <property type="match status" value="1"/>
</dbReference>
<comment type="caution">
    <text evidence="1">The sequence shown here is derived from an EMBL/GenBank/DDBJ whole genome shotgun (WGS) entry which is preliminary data.</text>
</comment>
<evidence type="ECO:0008006" key="3">
    <source>
        <dbReference type="Google" id="ProtNLM"/>
    </source>
</evidence>
<name>A0ABN8DPU6_9VIBR</name>
<keyword evidence="2" id="KW-1185">Reference proteome</keyword>
<protein>
    <recommendedName>
        <fullName evidence="3">Lipoprotein</fullName>
    </recommendedName>
</protein>
<gene>
    <name evidence="1" type="ORF">VHP8226_03445</name>
</gene>
<organism evidence="1 2">
    <name type="scientific">Vibrio hippocampi</name>
    <dbReference type="NCBI Taxonomy" id="654686"/>
    <lineage>
        <taxon>Bacteria</taxon>
        <taxon>Pseudomonadati</taxon>
        <taxon>Pseudomonadota</taxon>
        <taxon>Gammaproteobacteria</taxon>
        <taxon>Vibrionales</taxon>
        <taxon>Vibrionaceae</taxon>
        <taxon>Vibrio</taxon>
    </lineage>
</organism>
<accession>A0ABN8DPU6</accession>
<evidence type="ECO:0000313" key="1">
    <source>
        <dbReference type="EMBL" id="CAH0529690.1"/>
    </source>
</evidence>